<dbReference type="RefSeq" id="WP_008185134.1">
    <property type="nucleotide sequence ID" value="NZ_GL890926.1"/>
</dbReference>
<name>F4XSY7_9CYAN</name>
<dbReference type="Gene3D" id="3.30.70.1290">
    <property type="entry name" value="Transposase IS200-like"/>
    <property type="match status" value="1"/>
</dbReference>
<evidence type="ECO:0000313" key="4">
    <source>
        <dbReference type="Proteomes" id="UP000003959"/>
    </source>
</evidence>
<dbReference type="GO" id="GO:0004803">
    <property type="term" value="F:transposase activity"/>
    <property type="evidence" value="ECO:0007669"/>
    <property type="project" value="InterPro"/>
</dbReference>
<dbReference type="AlphaFoldDB" id="F4XSY7"/>
<keyword evidence="4" id="KW-1185">Reference proteome</keyword>
<dbReference type="eggNOG" id="COG1943">
    <property type="taxonomic scope" value="Bacteria"/>
</dbReference>
<dbReference type="SUPFAM" id="SSF143422">
    <property type="entry name" value="Transposase IS200-like"/>
    <property type="match status" value="1"/>
</dbReference>
<dbReference type="OrthoDB" id="9798161at2"/>
<dbReference type="PANTHER" id="PTHR33360">
    <property type="entry name" value="TRANSPOSASE FOR INSERTION SEQUENCE ELEMENT IS200"/>
    <property type="match status" value="1"/>
</dbReference>
<dbReference type="InterPro" id="IPR036515">
    <property type="entry name" value="Transposase_17_sf"/>
</dbReference>
<proteinExistence type="predicted"/>
<dbReference type="Proteomes" id="UP000003959">
    <property type="component" value="Unassembled WGS sequence"/>
</dbReference>
<protein>
    <submittedName>
        <fullName evidence="3">Transposase</fullName>
    </submittedName>
</protein>
<accession>F4XSY7</accession>
<evidence type="ECO:0000313" key="3">
    <source>
        <dbReference type="EMBL" id="EGJ32327.1"/>
    </source>
</evidence>
<gene>
    <name evidence="3" type="ORF">LYNGBM3L_26320</name>
</gene>
<evidence type="ECO:0000256" key="1">
    <source>
        <dbReference type="SAM" id="MobiDB-lite"/>
    </source>
</evidence>
<sequence length="155" mass="17650">MKGNYTKQNRSVYRLTVHIVLVTKYRRKTITDEVLTRLNQICADTCVKWECNLIEFNGETDHIHLLVDLNPKVAPVKLIANIKTVTSRLIRQEFPEHLEKFYGDKRAFWTGSYFVASCGGVTIEQLKSYVQNQNTPSGNSPPVKSKIITGDPLPV</sequence>
<dbReference type="HOGENOM" id="CLU_101320_2_2_3"/>
<dbReference type="NCBIfam" id="NF033573">
    <property type="entry name" value="transpos_IS200"/>
    <property type="match status" value="1"/>
</dbReference>
<dbReference type="EMBL" id="GL890926">
    <property type="protein sequence ID" value="EGJ32327.1"/>
    <property type="molecule type" value="Genomic_DNA"/>
</dbReference>
<organism evidence="3 4">
    <name type="scientific">Moorena producens 3L</name>
    <dbReference type="NCBI Taxonomy" id="489825"/>
    <lineage>
        <taxon>Bacteria</taxon>
        <taxon>Bacillati</taxon>
        <taxon>Cyanobacteriota</taxon>
        <taxon>Cyanophyceae</taxon>
        <taxon>Coleofasciculales</taxon>
        <taxon>Coleofasciculaceae</taxon>
        <taxon>Moorena</taxon>
    </lineage>
</organism>
<feature type="domain" description="Transposase IS200-like" evidence="2">
    <location>
        <begin position="12"/>
        <end position="133"/>
    </location>
</feature>
<feature type="compositionally biased region" description="Polar residues" evidence="1">
    <location>
        <begin position="133"/>
        <end position="142"/>
    </location>
</feature>
<evidence type="ECO:0000259" key="2">
    <source>
        <dbReference type="SMART" id="SM01321"/>
    </source>
</evidence>
<dbReference type="PANTHER" id="PTHR33360:SF2">
    <property type="entry name" value="TRANSPOSASE FOR INSERTION SEQUENCE ELEMENT IS200"/>
    <property type="match status" value="1"/>
</dbReference>
<dbReference type="GO" id="GO:0003677">
    <property type="term" value="F:DNA binding"/>
    <property type="evidence" value="ECO:0007669"/>
    <property type="project" value="InterPro"/>
</dbReference>
<dbReference type="SMART" id="SM01321">
    <property type="entry name" value="Y1_Tnp"/>
    <property type="match status" value="1"/>
</dbReference>
<dbReference type="GO" id="GO:0006313">
    <property type="term" value="P:DNA transposition"/>
    <property type="evidence" value="ECO:0007669"/>
    <property type="project" value="InterPro"/>
</dbReference>
<dbReference type="Pfam" id="PF01797">
    <property type="entry name" value="Y1_Tnp"/>
    <property type="match status" value="1"/>
</dbReference>
<dbReference type="InterPro" id="IPR002686">
    <property type="entry name" value="Transposase_17"/>
</dbReference>
<reference evidence="3 4" key="1">
    <citation type="journal article" date="2011" name="Proc. Natl. Acad. Sci. U.S.A.">
        <title>Genomic insights into the physiology and ecology of the marine filamentous cyanobacterium Lyngbya majuscula.</title>
        <authorList>
            <person name="Jones A.C."/>
            <person name="Monroe E.A."/>
            <person name="Podell S."/>
            <person name="Hess W.R."/>
            <person name="Klages S."/>
            <person name="Esquenazi E."/>
            <person name="Niessen S."/>
            <person name="Hoover H."/>
            <person name="Rothmann M."/>
            <person name="Lasken R.S."/>
            <person name="Yates J.R.III."/>
            <person name="Reinhardt R."/>
            <person name="Kube M."/>
            <person name="Burkart M.D."/>
            <person name="Allen E.E."/>
            <person name="Dorrestein P.C."/>
            <person name="Gerwick W.H."/>
            <person name="Gerwick L."/>
        </authorList>
    </citation>
    <scope>NUCLEOTIDE SEQUENCE [LARGE SCALE GENOMIC DNA]</scope>
    <source>
        <strain evidence="3 4">3L</strain>
    </source>
</reference>
<feature type="region of interest" description="Disordered" evidence="1">
    <location>
        <begin position="133"/>
        <end position="155"/>
    </location>
</feature>